<proteinExistence type="predicted"/>
<protein>
    <submittedName>
        <fullName evidence="3">CHAT domain-containing protein</fullName>
    </submittedName>
</protein>
<evidence type="ECO:0000313" key="4">
    <source>
        <dbReference type="Proteomes" id="UP000249688"/>
    </source>
</evidence>
<dbReference type="EMBL" id="QKYU01000001">
    <property type="protein sequence ID" value="PZW51017.1"/>
    <property type="molecule type" value="Genomic_DNA"/>
</dbReference>
<evidence type="ECO:0000259" key="2">
    <source>
        <dbReference type="Pfam" id="PF12770"/>
    </source>
</evidence>
<dbReference type="Gene3D" id="1.25.40.10">
    <property type="entry name" value="Tetratricopeptide repeat domain"/>
    <property type="match status" value="1"/>
</dbReference>
<keyword evidence="1" id="KW-0732">Signal</keyword>
<dbReference type="RefSeq" id="WP_111396297.1">
    <property type="nucleotide sequence ID" value="NZ_QKYU01000001.1"/>
</dbReference>
<keyword evidence="4" id="KW-1185">Reference proteome</keyword>
<reference evidence="3 4" key="1">
    <citation type="submission" date="2018-06" db="EMBL/GenBank/DDBJ databases">
        <title>Genomic Encyclopedia of Archaeal and Bacterial Type Strains, Phase II (KMG-II): from individual species to whole genera.</title>
        <authorList>
            <person name="Goeker M."/>
        </authorList>
    </citation>
    <scope>NUCLEOTIDE SEQUENCE [LARGE SCALE GENOMIC DNA]</scope>
    <source>
        <strain evidence="3 4">DSM 24525</strain>
    </source>
</reference>
<organism evidence="3 4">
    <name type="scientific">Humitalea rosea</name>
    <dbReference type="NCBI Taxonomy" id="990373"/>
    <lineage>
        <taxon>Bacteria</taxon>
        <taxon>Pseudomonadati</taxon>
        <taxon>Pseudomonadota</taxon>
        <taxon>Alphaproteobacteria</taxon>
        <taxon>Acetobacterales</taxon>
        <taxon>Roseomonadaceae</taxon>
        <taxon>Humitalea</taxon>
    </lineage>
</organism>
<dbReference type="InterPro" id="IPR011990">
    <property type="entry name" value="TPR-like_helical_dom_sf"/>
</dbReference>
<dbReference type="Proteomes" id="UP000249688">
    <property type="component" value="Unassembled WGS sequence"/>
</dbReference>
<evidence type="ECO:0000313" key="3">
    <source>
        <dbReference type="EMBL" id="PZW51017.1"/>
    </source>
</evidence>
<feature type="domain" description="CHAT" evidence="2">
    <location>
        <begin position="662"/>
        <end position="977"/>
    </location>
</feature>
<gene>
    <name evidence="3" type="ORF">C8P66_101234</name>
</gene>
<dbReference type="OrthoDB" id="9787760at2"/>
<feature type="signal peptide" evidence="1">
    <location>
        <begin position="1"/>
        <end position="22"/>
    </location>
</feature>
<accession>A0A2W7JEW4</accession>
<dbReference type="PROSITE" id="PS51257">
    <property type="entry name" value="PROKAR_LIPOPROTEIN"/>
    <property type="match status" value="1"/>
</dbReference>
<name>A0A2W7JEW4_9PROT</name>
<feature type="chain" id="PRO_5016008267" evidence="1">
    <location>
        <begin position="23"/>
        <end position="997"/>
    </location>
</feature>
<dbReference type="InterPro" id="IPR024983">
    <property type="entry name" value="CHAT_dom"/>
</dbReference>
<dbReference type="Pfam" id="PF12770">
    <property type="entry name" value="CHAT"/>
    <property type="match status" value="1"/>
</dbReference>
<sequence>MRAPGLLLLLALAACQSPPESAYVAGSGTVTATAAGQDARGEACTVQTGRAIPTDTTPLQTREVFCGGWTQPAARLVDLPGGAGSLEALASGGAWRAWVDQRYVCAAPTATSIAGGARALLLACTRKAGGWPQVAMVIEGPRGPVLADGVSTVVPVIERLASGQTSTASTGARSEALELAVARLSAGSFGASEVGRFDELMSLGLELNQAETFGAAEEAYRQALAVQERTLGAGNPNTVTPLMHLALNLSNQRRLAEAEVLFRRADALAPGAADPVAVPRLLHYRALHALNGGHPAAALPLLNQAEARYATLLPRGLVEGERSDGLVVLADPVSQSAILGLAEARRSRGIVLARLGRPEDAATSVAEGRSLLRRAGLEANMLTGRALRTAGQAEIRAGRASESARLLNLAAARFAIAAPGERPEAVTLFLVGQQRAASEDAAGALSAFRSGAAILRARQISLPGNVVMPYLDTLAAEAARSGADRAALQIEMFGAAQLAQRSGTVRFVQQATARLGAASGDPRVAEAVRKLQDAERDMRQLFTERDAGTTPGPELDRRITEAQGKRGEAEAEVAAAAPSFRQLLLASVDAGAVQRVLGPDEAMVTMLLGETHGYVFAILRDRVMAARTGLNEATAARMVGTLREATAPNAGASGPGRFDVTTARALYDGLLGPLEPALAGATRLVVAPDGPLLSLPFGMLLTGPADPAALGAAPWLIRRFALEHVPGPQTLVSLRAATAGSSAPLPYAGFGDFVPATATQLAHSFPPDRCAEDARLASGLGRLPGTRAEVSIAGQLLGAAPDAIRLGPEATKAALLTARLDQARILHLATHALLPGELSCLPEPTIVLSTPAGAADASAAFLTASEVLGLKLDADLVILSACNTGGPGGAGGGEALSGLARAFFYAGARGLMITHWAVDDTAATLIVADTLRRQAGGASSAAALQGAQQLLLDEAGRRLPAAYAHPYYWAPFALLGDGRREVATPVRSAAAEMPARL</sequence>
<evidence type="ECO:0000256" key="1">
    <source>
        <dbReference type="SAM" id="SignalP"/>
    </source>
</evidence>
<dbReference type="SUPFAM" id="SSF48452">
    <property type="entry name" value="TPR-like"/>
    <property type="match status" value="1"/>
</dbReference>
<dbReference type="AlphaFoldDB" id="A0A2W7JEW4"/>
<comment type="caution">
    <text evidence="3">The sequence shown here is derived from an EMBL/GenBank/DDBJ whole genome shotgun (WGS) entry which is preliminary data.</text>
</comment>